<evidence type="ECO:0000256" key="3">
    <source>
        <dbReference type="ARBA" id="ARBA00013194"/>
    </source>
</evidence>
<evidence type="ECO:0000313" key="16">
    <source>
        <dbReference type="Proteomes" id="UP001430755"/>
    </source>
</evidence>
<keyword evidence="9 11" id="KW-0131">Cell cycle</keyword>
<evidence type="ECO:0000256" key="5">
    <source>
        <dbReference type="ARBA" id="ARBA00022618"/>
    </source>
</evidence>
<keyword evidence="6 11" id="KW-0697">Rotamase</keyword>
<accession>A0ABS9WGS5</accession>
<comment type="similarity">
    <text evidence="2 11">Belongs to the FKBP-type PPIase family. Tig subfamily.</text>
</comment>
<dbReference type="PIRSF" id="PIRSF003095">
    <property type="entry name" value="Trigger_factor"/>
    <property type="match status" value="1"/>
</dbReference>
<feature type="region of interest" description="Disordered" evidence="12">
    <location>
        <begin position="440"/>
        <end position="468"/>
    </location>
</feature>
<evidence type="ECO:0000256" key="9">
    <source>
        <dbReference type="ARBA" id="ARBA00023306"/>
    </source>
</evidence>
<comment type="function">
    <text evidence="11">Involved in protein export. Acts as a chaperone by maintaining the newly synthesized protein in an open conformation. Functions as a peptidyl-prolyl cis-trans isomerase.</text>
</comment>
<proteinExistence type="inferred from homology"/>
<dbReference type="Proteomes" id="UP001430755">
    <property type="component" value="Unassembled WGS sequence"/>
</dbReference>
<dbReference type="InterPro" id="IPR005215">
    <property type="entry name" value="Trig_fac"/>
</dbReference>
<keyword evidence="16" id="KW-1185">Reference proteome</keyword>
<dbReference type="InterPro" id="IPR037041">
    <property type="entry name" value="Trigger_fac_C_sf"/>
</dbReference>
<comment type="subcellular location">
    <subcellularLocation>
        <location evidence="11">Cytoplasm</location>
    </subcellularLocation>
    <text evidence="11">About half TF is bound to the ribosome near the polypeptide exit tunnel while the other half is free in the cytoplasm.</text>
</comment>
<comment type="caution">
    <text evidence="15">The sequence shown here is derived from an EMBL/GenBank/DDBJ whole genome shotgun (WGS) entry which is preliminary data.</text>
</comment>
<evidence type="ECO:0000259" key="13">
    <source>
        <dbReference type="Pfam" id="PF05697"/>
    </source>
</evidence>
<dbReference type="InterPro" id="IPR027304">
    <property type="entry name" value="Trigger_fact/SurA_dom_sf"/>
</dbReference>
<dbReference type="GO" id="GO:0003755">
    <property type="term" value="F:peptidyl-prolyl cis-trans isomerase activity"/>
    <property type="evidence" value="ECO:0007669"/>
    <property type="project" value="UniProtKB-EC"/>
</dbReference>
<dbReference type="EC" id="5.2.1.8" evidence="3 11"/>
<dbReference type="Pfam" id="PF05698">
    <property type="entry name" value="Trigger_C"/>
    <property type="match status" value="1"/>
</dbReference>
<comment type="domain">
    <text evidence="11">Consists of 3 domains; the N-terminus binds the ribosome, the middle domain has PPIase activity, while the C-terminus has intrinsic chaperone activity on its own.</text>
</comment>
<dbReference type="SUPFAM" id="SSF102735">
    <property type="entry name" value="Trigger factor ribosome-binding domain"/>
    <property type="match status" value="1"/>
</dbReference>
<dbReference type="PANTHER" id="PTHR30560:SF3">
    <property type="entry name" value="TRIGGER FACTOR-LIKE PROTEIN TIG, CHLOROPLASTIC"/>
    <property type="match status" value="1"/>
</dbReference>
<organism evidence="15 16">
    <name type="scientific">Adlercreutzia faecimuris</name>
    <dbReference type="NCBI Taxonomy" id="2897341"/>
    <lineage>
        <taxon>Bacteria</taxon>
        <taxon>Bacillati</taxon>
        <taxon>Actinomycetota</taxon>
        <taxon>Coriobacteriia</taxon>
        <taxon>Eggerthellales</taxon>
        <taxon>Eggerthellaceae</taxon>
        <taxon>Adlercreutzia</taxon>
    </lineage>
</organism>
<protein>
    <recommendedName>
        <fullName evidence="4 11">Trigger factor</fullName>
        <shortName evidence="11">TF</shortName>
        <ecNumber evidence="3 11">5.2.1.8</ecNumber>
    </recommendedName>
    <alternativeName>
        <fullName evidence="10 11">PPIase</fullName>
    </alternativeName>
</protein>
<keyword evidence="5 11" id="KW-0132">Cell division</keyword>
<dbReference type="Gene3D" id="3.10.50.40">
    <property type="match status" value="1"/>
</dbReference>
<gene>
    <name evidence="11 15" type="primary">tig</name>
    <name evidence="15" type="ORF">LPT13_06775</name>
</gene>
<dbReference type="Gene3D" id="3.30.70.1050">
    <property type="entry name" value="Trigger factor ribosome-binding domain"/>
    <property type="match status" value="1"/>
</dbReference>
<evidence type="ECO:0000256" key="10">
    <source>
        <dbReference type="ARBA" id="ARBA00029986"/>
    </source>
</evidence>
<dbReference type="InterPro" id="IPR036611">
    <property type="entry name" value="Trigger_fac_ribosome-bd_sf"/>
</dbReference>
<evidence type="ECO:0000256" key="11">
    <source>
        <dbReference type="HAMAP-Rule" id="MF_00303"/>
    </source>
</evidence>
<dbReference type="InterPro" id="IPR046357">
    <property type="entry name" value="PPIase_dom_sf"/>
</dbReference>
<sequence>MKTKVEALEGNRVKVVVTIDAKDVDARIKKTYKQFAQRYNFPGFRKGKAPRPVIDNALGAEAVLATVSEDLVNDVFPQVVEAEALCPVGRPEFGDAGLVENGKPYEFSFELDVKPALELSSYEPVAVELPAEGATDAEVAEQLEALRAHYSTFEDASAATKLKPENFVDIAVVAKDADGAEIEGLTSASRLYGPGSGMFSEAFDEEIMGIKKGQVREFTLDVPADEASVLLAPHAGEKIAFEVTCNVVKKKELPEVTDEWAKDTMGFEDAADLRARIAESIAAQKADILPRMKENAALDVLASRLEGEVPESLAEEAEASLLQDFFTQLQRQGLSFDTYLMQAGIDADQFKADVKMQAADNAKQELALEAWARHYGIEATPEEVSAEFVKAGVPDPAAVEKEWLESGRLYLIREGVVRFKAMEDVLDKAVVTEVELAAAPAEEAKPKKASKKKAAKDEAADAAADEAE</sequence>
<evidence type="ECO:0000256" key="2">
    <source>
        <dbReference type="ARBA" id="ARBA00005464"/>
    </source>
</evidence>
<evidence type="ECO:0000256" key="4">
    <source>
        <dbReference type="ARBA" id="ARBA00016902"/>
    </source>
</evidence>
<dbReference type="NCBIfam" id="TIGR00115">
    <property type="entry name" value="tig"/>
    <property type="match status" value="1"/>
</dbReference>
<evidence type="ECO:0000256" key="8">
    <source>
        <dbReference type="ARBA" id="ARBA00023235"/>
    </source>
</evidence>
<dbReference type="PANTHER" id="PTHR30560">
    <property type="entry name" value="TRIGGER FACTOR CHAPERONE AND PEPTIDYL-PROLYL CIS/TRANS ISOMERASE"/>
    <property type="match status" value="1"/>
</dbReference>
<evidence type="ECO:0000256" key="1">
    <source>
        <dbReference type="ARBA" id="ARBA00000971"/>
    </source>
</evidence>
<dbReference type="InterPro" id="IPR008881">
    <property type="entry name" value="Trigger_fac_ribosome-bd_bac"/>
</dbReference>
<dbReference type="HAMAP" id="MF_00303">
    <property type="entry name" value="Trigger_factor_Tig"/>
    <property type="match status" value="1"/>
</dbReference>
<dbReference type="Pfam" id="PF05697">
    <property type="entry name" value="Trigger_N"/>
    <property type="match status" value="1"/>
</dbReference>
<dbReference type="RefSeq" id="WP_242164898.1">
    <property type="nucleotide sequence ID" value="NZ_JAJMLW010000002.1"/>
</dbReference>
<dbReference type="Gene3D" id="1.10.3120.10">
    <property type="entry name" value="Trigger factor, C-terminal domain"/>
    <property type="match status" value="1"/>
</dbReference>
<evidence type="ECO:0000256" key="12">
    <source>
        <dbReference type="SAM" id="MobiDB-lite"/>
    </source>
</evidence>
<keyword evidence="7 11" id="KW-0143">Chaperone</keyword>
<name>A0ABS9WGS5_9ACTN</name>
<comment type="catalytic activity">
    <reaction evidence="1 11">
        <text>[protein]-peptidylproline (omega=180) = [protein]-peptidylproline (omega=0)</text>
        <dbReference type="Rhea" id="RHEA:16237"/>
        <dbReference type="Rhea" id="RHEA-COMP:10747"/>
        <dbReference type="Rhea" id="RHEA-COMP:10748"/>
        <dbReference type="ChEBI" id="CHEBI:83833"/>
        <dbReference type="ChEBI" id="CHEBI:83834"/>
        <dbReference type="EC" id="5.2.1.8"/>
    </reaction>
</comment>
<dbReference type="InterPro" id="IPR008880">
    <property type="entry name" value="Trigger_fac_C"/>
</dbReference>
<keyword evidence="8 11" id="KW-0413">Isomerase</keyword>
<evidence type="ECO:0000256" key="7">
    <source>
        <dbReference type="ARBA" id="ARBA00023186"/>
    </source>
</evidence>
<reference evidence="15" key="1">
    <citation type="submission" date="2021-11" db="EMBL/GenBank/DDBJ databases">
        <title>A Novel Adlercreutzia Species, isolated from a Allomyrina dichotoma larva feces.</title>
        <authorList>
            <person name="Suh M.K."/>
        </authorList>
    </citation>
    <scope>NUCLEOTIDE SEQUENCE</scope>
    <source>
        <strain evidence="15">JBNU-10</strain>
    </source>
</reference>
<keyword evidence="11" id="KW-0963">Cytoplasm</keyword>
<dbReference type="EMBL" id="JAJMLW010000002">
    <property type="protein sequence ID" value="MCI2242053.1"/>
    <property type="molecule type" value="Genomic_DNA"/>
</dbReference>
<dbReference type="SUPFAM" id="SSF109998">
    <property type="entry name" value="Triger factor/SurA peptide-binding domain-like"/>
    <property type="match status" value="1"/>
</dbReference>
<feature type="domain" description="Trigger factor ribosome-binding bacterial" evidence="13">
    <location>
        <begin position="1"/>
        <end position="146"/>
    </location>
</feature>
<evidence type="ECO:0000256" key="6">
    <source>
        <dbReference type="ARBA" id="ARBA00023110"/>
    </source>
</evidence>
<evidence type="ECO:0000259" key="14">
    <source>
        <dbReference type="Pfam" id="PF05698"/>
    </source>
</evidence>
<dbReference type="SUPFAM" id="SSF54534">
    <property type="entry name" value="FKBP-like"/>
    <property type="match status" value="1"/>
</dbReference>
<feature type="domain" description="Trigger factor C-terminal" evidence="14">
    <location>
        <begin position="271"/>
        <end position="426"/>
    </location>
</feature>
<evidence type="ECO:0000313" key="15">
    <source>
        <dbReference type="EMBL" id="MCI2242053.1"/>
    </source>
</evidence>